<dbReference type="eggNOG" id="ENOG5032XNR">
    <property type="taxonomic scope" value="Bacteria"/>
</dbReference>
<evidence type="ECO:0000313" key="2">
    <source>
        <dbReference type="Proteomes" id="UP000006054"/>
    </source>
</evidence>
<accession>I4AL74</accession>
<evidence type="ECO:0008006" key="3">
    <source>
        <dbReference type="Google" id="ProtNLM"/>
    </source>
</evidence>
<dbReference type="EMBL" id="CP003345">
    <property type="protein sequence ID" value="AFM04709.1"/>
    <property type="molecule type" value="Genomic_DNA"/>
</dbReference>
<dbReference type="PATRIC" id="fig|880071.3.peg.2323"/>
<gene>
    <name evidence="1" type="ordered locus">Fleli_2336</name>
</gene>
<dbReference type="InterPro" id="IPR025332">
    <property type="entry name" value="DUF4238"/>
</dbReference>
<dbReference type="Pfam" id="PF14022">
    <property type="entry name" value="DUF4238"/>
    <property type="match status" value="1"/>
</dbReference>
<dbReference type="Proteomes" id="UP000006054">
    <property type="component" value="Chromosome"/>
</dbReference>
<sequence length="286" mass="33870">MYNTQNNPRILRELKKHHHYVWKEYLKPWTFENRICCQRKGKTFSSSLDKIAQERFFYKSLKLGSEEIKYLQYLIKNMVPNVSKSISHIFNLYNDISNSNDEYLIKCGIEDLHTSVENYGKNCLKELQIGNIEFLEEDKYKHQLSLFLGIQYTRTKKMRKNLNPAKLKNKQIDLEKMSIILPFIYGEITGNWIYNTGEIELLRNNTSSNFITSDQPIFNVKAPLNETKKLKEFELYYPISPNYAIYISKTNNGKVINDNNDVLYYNQLVKSHSFEQIFGKSESDFK</sequence>
<dbReference type="KEGG" id="fli:Fleli_2336"/>
<organism evidence="1 2">
    <name type="scientific">Bernardetia litoralis (strain ATCC 23117 / DSM 6794 / NBRC 15988 / NCIMB 1366 / Fx l1 / Sio-4)</name>
    <name type="common">Flexibacter litoralis</name>
    <dbReference type="NCBI Taxonomy" id="880071"/>
    <lineage>
        <taxon>Bacteria</taxon>
        <taxon>Pseudomonadati</taxon>
        <taxon>Bacteroidota</taxon>
        <taxon>Cytophagia</taxon>
        <taxon>Cytophagales</taxon>
        <taxon>Bernardetiaceae</taxon>
        <taxon>Bernardetia</taxon>
    </lineage>
</organism>
<dbReference type="AlphaFoldDB" id="I4AL74"/>
<dbReference type="OrthoDB" id="581042at2"/>
<dbReference type="RefSeq" id="WP_014798151.1">
    <property type="nucleotide sequence ID" value="NC_018018.1"/>
</dbReference>
<proteinExistence type="predicted"/>
<evidence type="ECO:0000313" key="1">
    <source>
        <dbReference type="EMBL" id="AFM04709.1"/>
    </source>
</evidence>
<dbReference type="HOGENOM" id="CLU_077971_0_0_10"/>
<name>I4AL74_BERLS</name>
<keyword evidence="2" id="KW-1185">Reference proteome</keyword>
<reference evidence="2" key="1">
    <citation type="submission" date="2012-06" db="EMBL/GenBank/DDBJ databases">
        <title>The complete genome of Flexibacter litoralis DSM 6794.</title>
        <authorList>
            <person name="Lucas S."/>
            <person name="Copeland A."/>
            <person name="Lapidus A."/>
            <person name="Glavina del Rio T."/>
            <person name="Dalin E."/>
            <person name="Tice H."/>
            <person name="Bruce D."/>
            <person name="Goodwin L."/>
            <person name="Pitluck S."/>
            <person name="Peters L."/>
            <person name="Ovchinnikova G."/>
            <person name="Lu M."/>
            <person name="Kyrpides N."/>
            <person name="Mavromatis K."/>
            <person name="Ivanova N."/>
            <person name="Brettin T."/>
            <person name="Detter J.C."/>
            <person name="Han C."/>
            <person name="Larimer F."/>
            <person name="Land M."/>
            <person name="Hauser L."/>
            <person name="Markowitz V."/>
            <person name="Cheng J.-F."/>
            <person name="Hugenholtz P."/>
            <person name="Woyke T."/>
            <person name="Wu D."/>
            <person name="Spring S."/>
            <person name="Lang E."/>
            <person name="Kopitz M."/>
            <person name="Brambilla E."/>
            <person name="Klenk H.-P."/>
            <person name="Eisen J.A."/>
        </authorList>
    </citation>
    <scope>NUCLEOTIDE SEQUENCE [LARGE SCALE GENOMIC DNA]</scope>
    <source>
        <strain evidence="2">ATCC 23117 / DSM 6794 / NBRC 15988 / NCIMB 1366 / Sio-4</strain>
    </source>
</reference>
<protein>
    <recommendedName>
        <fullName evidence="3">DUF4238 domain-containing protein</fullName>
    </recommendedName>
</protein>